<name>A0ABS7UHH5_9ACTN</name>
<dbReference type="RefSeq" id="WP_224124481.1">
    <property type="nucleotide sequence ID" value="NZ_JAIQZJ010000012.1"/>
</dbReference>
<sequence length="120" mass="12628">MSRVYLPLTLAGLAAARDEGTVVATDDLVVAVDDSEEQEYAALMTAADASAALLDGPGRRVVLVAELDREPQPGDAVPRKRWAALHADEADRPVDADPDDDLGWYGVQEIDAVLGVSGGE</sequence>
<accession>A0ABS7UHH5</accession>
<evidence type="ECO:0000313" key="2">
    <source>
        <dbReference type="Proteomes" id="UP000780875"/>
    </source>
</evidence>
<dbReference type="Pfam" id="PF21853">
    <property type="entry name" value="DUF6912"/>
    <property type="match status" value="1"/>
</dbReference>
<reference evidence="1 2" key="1">
    <citation type="submission" date="2021-09" db="EMBL/GenBank/DDBJ databases">
        <title>Whole genome sequence of Nocardioides sp. GBK3QG-3.</title>
        <authorList>
            <person name="Tuo L."/>
        </authorList>
    </citation>
    <scope>NUCLEOTIDE SEQUENCE [LARGE SCALE GENOMIC DNA]</scope>
    <source>
        <strain evidence="1 2">GBK3QG-3</strain>
    </source>
</reference>
<dbReference type="EMBL" id="JAIQZJ010000012">
    <property type="protein sequence ID" value="MBZ5740121.1"/>
    <property type="molecule type" value="Genomic_DNA"/>
</dbReference>
<gene>
    <name evidence="1" type="ORF">K8U61_18235</name>
</gene>
<protein>
    <submittedName>
        <fullName evidence="1">Uncharacterized protein</fullName>
    </submittedName>
</protein>
<proteinExistence type="predicted"/>
<dbReference type="Proteomes" id="UP000780875">
    <property type="component" value="Unassembled WGS sequence"/>
</dbReference>
<dbReference type="InterPro" id="IPR054206">
    <property type="entry name" value="DUF6912"/>
</dbReference>
<organism evidence="1 2">
    <name type="scientific">Nocardioides mangrovi</name>
    <dbReference type="NCBI Taxonomy" id="2874580"/>
    <lineage>
        <taxon>Bacteria</taxon>
        <taxon>Bacillati</taxon>
        <taxon>Actinomycetota</taxon>
        <taxon>Actinomycetes</taxon>
        <taxon>Propionibacteriales</taxon>
        <taxon>Nocardioidaceae</taxon>
        <taxon>Nocardioides</taxon>
    </lineage>
</organism>
<evidence type="ECO:0000313" key="1">
    <source>
        <dbReference type="EMBL" id="MBZ5740121.1"/>
    </source>
</evidence>
<comment type="caution">
    <text evidence="1">The sequence shown here is derived from an EMBL/GenBank/DDBJ whole genome shotgun (WGS) entry which is preliminary data.</text>
</comment>
<keyword evidence="2" id="KW-1185">Reference proteome</keyword>